<feature type="transmembrane region" description="Helical" evidence="6">
    <location>
        <begin position="258"/>
        <end position="276"/>
    </location>
</feature>
<dbReference type="PANTHER" id="PTHR35007:SF3">
    <property type="entry name" value="POSSIBLE CONSERVED ALANINE RICH MEMBRANE PROTEIN"/>
    <property type="match status" value="1"/>
</dbReference>
<evidence type="ECO:0000256" key="4">
    <source>
        <dbReference type="ARBA" id="ARBA00022989"/>
    </source>
</evidence>
<name>A0ABN2HFM5_9ACTN</name>
<comment type="caution">
    <text evidence="8">The sequence shown here is derived from an EMBL/GenBank/DDBJ whole genome shotgun (WGS) entry which is preliminary data.</text>
</comment>
<reference evidence="8 9" key="1">
    <citation type="journal article" date="2019" name="Int. J. Syst. Evol. Microbiol.">
        <title>The Global Catalogue of Microorganisms (GCM) 10K type strain sequencing project: providing services to taxonomists for standard genome sequencing and annotation.</title>
        <authorList>
            <consortium name="The Broad Institute Genomics Platform"/>
            <consortium name="The Broad Institute Genome Sequencing Center for Infectious Disease"/>
            <person name="Wu L."/>
            <person name="Ma J."/>
        </authorList>
    </citation>
    <scope>NUCLEOTIDE SEQUENCE [LARGE SCALE GENOMIC DNA]</scope>
    <source>
        <strain evidence="8 9">JCM 14718</strain>
    </source>
</reference>
<comment type="subcellular location">
    <subcellularLocation>
        <location evidence="1">Cell membrane</location>
        <topology evidence="1">Multi-pass membrane protein</topology>
    </subcellularLocation>
</comment>
<evidence type="ECO:0000256" key="1">
    <source>
        <dbReference type="ARBA" id="ARBA00004651"/>
    </source>
</evidence>
<evidence type="ECO:0000256" key="3">
    <source>
        <dbReference type="ARBA" id="ARBA00022692"/>
    </source>
</evidence>
<dbReference type="InterPro" id="IPR018076">
    <property type="entry name" value="T2SS_GspF_dom"/>
</dbReference>
<accession>A0ABN2HFM5</accession>
<dbReference type="PANTHER" id="PTHR35007">
    <property type="entry name" value="INTEGRAL MEMBRANE PROTEIN-RELATED"/>
    <property type="match status" value="1"/>
</dbReference>
<proteinExistence type="predicted"/>
<evidence type="ECO:0000256" key="5">
    <source>
        <dbReference type="ARBA" id="ARBA00023136"/>
    </source>
</evidence>
<gene>
    <name evidence="8" type="ORF">GCM10009765_40170</name>
</gene>
<evidence type="ECO:0000313" key="8">
    <source>
        <dbReference type="EMBL" id="GAA1686629.1"/>
    </source>
</evidence>
<feature type="domain" description="Type II secretion system protein GspF" evidence="7">
    <location>
        <begin position="118"/>
        <end position="242"/>
    </location>
</feature>
<keyword evidence="2" id="KW-1003">Cell membrane</keyword>
<feature type="transmembrane region" description="Helical" evidence="6">
    <location>
        <begin position="50"/>
        <end position="74"/>
    </location>
</feature>
<evidence type="ECO:0000256" key="6">
    <source>
        <dbReference type="SAM" id="Phobius"/>
    </source>
</evidence>
<feature type="transmembrane region" description="Helical" evidence="6">
    <location>
        <begin position="80"/>
        <end position="98"/>
    </location>
</feature>
<feature type="transmembrane region" description="Helical" evidence="6">
    <location>
        <begin position="6"/>
        <end position="23"/>
    </location>
</feature>
<keyword evidence="4 6" id="KW-1133">Transmembrane helix</keyword>
<dbReference type="Pfam" id="PF00482">
    <property type="entry name" value="T2SSF"/>
    <property type="match status" value="1"/>
</dbReference>
<evidence type="ECO:0000256" key="2">
    <source>
        <dbReference type="ARBA" id="ARBA00022475"/>
    </source>
</evidence>
<sequence>MGLLGAFLGLLAGIGALLVWRSVARVPARRFRPAAGWFARRTEMLRQAGIEGVTGGQLLMIQLGVAVLAILVVLLISRSLSVSACFGVFGFFGPAAIVRRFRDRRQVELREVWPEVVDNLTSAVRAGLSLPEAVGALGVRGPEQLRPAFVRFAADYRATGRFSDSVDTLRDALADPVGDRVLESLRMAREVGGTELGTLLRTLSAFLREDARTRAELETRQSWTVNGARLAVAAPWMVLLMLATQSSTLAAYDSTTGRILLAAGGGLCFGAYRLMMRIGRLPQERRVLR</sequence>
<keyword evidence="5 6" id="KW-0472">Membrane</keyword>
<feature type="transmembrane region" description="Helical" evidence="6">
    <location>
        <begin position="230"/>
        <end position="252"/>
    </location>
</feature>
<dbReference type="EMBL" id="BAAANY010000014">
    <property type="protein sequence ID" value="GAA1686629.1"/>
    <property type="molecule type" value="Genomic_DNA"/>
</dbReference>
<keyword evidence="9" id="KW-1185">Reference proteome</keyword>
<protein>
    <submittedName>
        <fullName evidence="8">Type II secretion system F family protein</fullName>
    </submittedName>
</protein>
<dbReference type="Proteomes" id="UP001500618">
    <property type="component" value="Unassembled WGS sequence"/>
</dbReference>
<evidence type="ECO:0000259" key="7">
    <source>
        <dbReference type="Pfam" id="PF00482"/>
    </source>
</evidence>
<organism evidence="8 9">
    <name type="scientific">Fodinicola feengrottensis</name>
    <dbReference type="NCBI Taxonomy" id="435914"/>
    <lineage>
        <taxon>Bacteria</taxon>
        <taxon>Bacillati</taxon>
        <taxon>Actinomycetota</taxon>
        <taxon>Actinomycetes</taxon>
        <taxon>Mycobacteriales</taxon>
        <taxon>Fodinicola</taxon>
    </lineage>
</organism>
<keyword evidence="3 6" id="KW-0812">Transmembrane</keyword>
<evidence type="ECO:0000313" key="9">
    <source>
        <dbReference type="Proteomes" id="UP001500618"/>
    </source>
</evidence>
<dbReference type="RefSeq" id="WP_344311767.1">
    <property type="nucleotide sequence ID" value="NZ_BAAANY010000014.1"/>
</dbReference>